<dbReference type="SUPFAM" id="SSF63737">
    <property type="entry name" value="Leukotriene A4 hydrolase N-terminal domain"/>
    <property type="match status" value="1"/>
</dbReference>
<evidence type="ECO:0000256" key="8">
    <source>
        <dbReference type="ARBA" id="ARBA00023288"/>
    </source>
</evidence>
<dbReference type="PANTHER" id="PTHR11533">
    <property type="entry name" value="PROTEASE M1 ZINC METALLOPROTEASE"/>
    <property type="match status" value="1"/>
</dbReference>
<keyword evidence="6" id="KW-0472">Membrane</keyword>
<evidence type="ECO:0000256" key="4">
    <source>
        <dbReference type="ARBA" id="ARBA00012567"/>
    </source>
</evidence>
<evidence type="ECO:0000256" key="6">
    <source>
        <dbReference type="ARBA" id="ARBA00022622"/>
    </source>
</evidence>
<dbReference type="GO" id="GO:0006508">
    <property type="term" value="P:proteolysis"/>
    <property type="evidence" value="ECO:0007669"/>
    <property type="project" value="InterPro"/>
</dbReference>
<dbReference type="PANTHER" id="PTHR11533:SF276">
    <property type="entry name" value="GLUTAMYL AMINOPEPTIDASE"/>
    <property type="match status" value="1"/>
</dbReference>
<keyword evidence="6" id="KW-0336">GPI-anchor</keyword>
<evidence type="ECO:0000256" key="2">
    <source>
        <dbReference type="ARBA" id="ARBA00004609"/>
    </source>
</evidence>
<dbReference type="GeneID" id="112494831"/>
<dbReference type="InterPro" id="IPR001930">
    <property type="entry name" value="Peptidase_M1"/>
</dbReference>
<name>A0AAJ7W4D2_CEPCN</name>
<reference evidence="11" key="1">
    <citation type="submission" date="2025-08" db="UniProtKB">
        <authorList>
            <consortium name="RefSeq"/>
        </authorList>
    </citation>
    <scope>IDENTIFICATION</scope>
</reference>
<keyword evidence="5" id="KW-0031">Aminopeptidase</keyword>
<dbReference type="InterPro" id="IPR014782">
    <property type="entry name" value="Peptidase_M1_dom"/>
</dbReference>
<comment type="subcellular location">
    <subcellularLocation>
        <location evidence="2">Cell membrane</location>
        <topology evidence="2">Lipid-anchor</topology>
        <topology evidence="2">GPI-anchor</topology>
    </subcellularLocation>
</comment>
<keyword evidence="5" id="KW-0645">Protease</keyword>
<keyword evidence="7" id="KW-0106">Calcium</keyword>
<dbReference type="GO" id="GO:0098552">
    <property type="term" value="C:side of membrane"/>
    <property type="evidence" value="ECO:0007669"/>
    <property type="project" value="UniProtKB-KW"/>
</dbReference>
<evidence type="ECO:0000259" key="9">
    <source>
        <dbReference type="Pfam" id="PF01433"/>
    </source>
</evidence>
<keyword evidence="5" id="KW-0378">Hydrolase</keyword>
<dbReference type="KEGG" id="ccin:112494831"/>
<dbReference type="RefSeq" id="XP_024943956.1">
    <property type="nucleotide sequence ID" value="XM_025088188.1"/>
</dbReference>
<dbReference type="GO" id="GO:0005615">
    <property type="term" value="C:extracellular space"/>
    <property type="evidence" value="ECO:0007669"/>
    <property type="project" value="TreeGrafter"/>
</dbReference>
<dbReference type="GO" id="GO:0005886">
    <property type="term" value="C:plasma membrane"/>
    <property type="evidence" value="ECO:0007669"/>
    <property type="project" value="UniProtKB-SubCell"/>
</dbReference>
<comment type="catalytic activity">
    <reaction evidence="1">
        <text>Release of N-terminal glutamate (and to a lesser extent aspartate) from a peptide.</text>
        <dbReference type="EC" id="3.4.11.7"/>
    </reaction>
</comment>
<evidence type="ECO:0000313" key="11">
    <source>
        <dbReference type="RefSeq" id="XP_024943956.1"/>
    </source>
</evidence>
<dbReference type="InterPro" id="IPR050344">
    <property type="entry name" value="Peptidase_M1_aminopeptidases"/>
</dbReference>
<feature type="domain" description="Peptidase M1 membrane alanine aminopeptidase" evidence="9">
    <location>
        <begin position="62"/>
        <end position="112"/>
    </location>
</feature>
<dbReference type="PRINTS" id="PR00756">
    <property type="entry name" value="ALADIPTASE"/>
</dbReference>
<comment type="subunit">
    <text evidence="3">Homodimer; disulfide-linked.</text>
</comment>
<dbReference type="InterPro" id="IPR042097">
    <property type="entry name" value="Aminopeptidase_N-like_N_sf"/>
</dbReference>
<keyword evidence="6" id="KW-0325">Glycoprotein</keyword>
<dbReference type="GO" id="GO:0042277">
    <property type="term" value="F:peptide binding"/>
    <property type="evidence" value="ECO:0007669"/>
    <property type="project" value="TreeGrafter"/>
</dbReference>
<sequence length="129" mass="14618">MPVAGQSAIDKSDNKLWTTFEIKPIMSTYLVAFVVSDYGYVTNDDATFKVWTRKNGLRATAYALALGESALARLEEYTSISYTLPKMDQISIPDLRTAMENWGLVTYRRKTIGASWNNLYFALYKIVPL</sequence>
<dbReference type="Gene3D" id="3.30.2010.30">
    <property type="match status" value="1"/>
</dbReference>
<dbReference type="AlphaFoldDB" id="A0AAJ7W4D2"/>
<dbReference type="GO" id="GO:0008270">
    <property type="term" value="F:zinc ion binding"/>
    <property type="evidence" value="ECO:0007669"/>
    <property type="project" value="InterPro"/>
</dbReference>
<evidence type="ECO:0000256" key="1">
    <source>
        <dbReference type="ARBA" id="ARBA00001703"/>
    </source>
</evidence>
<dbReference type="GO" id="GO:0043171">
    <property type="term" value="P:peptide catabolic process"/>
    <property type="evidence" value="ECO:0007669"/>
    <property type="project" value="TreeGrafter"/>
</dbReference>
<dbReference type="GO" id="GO:0004230">
    <property type="term" value="F:glutamyl aminopeptidase activity"/>
    <property type="evidence" value="ECO:0007669"/>
    <property type="project" value="UniProtKB-EC"/>
</dbReference>
<dbReference type="SUPFAM" id="SSF55486">
    <property type="entry name" value="Metalloproteases ('zincins'), catalytic domain"/>
    <property type="match status" value="1"/>
</dbReference>
<evidence type="ECO:0000313" key="10">
    <source>
        <dbReference type="Proteomes" id="UP000694920"/>
    </source>
</evidence>
<evidence type="ECO:0000256" key="5">
    <source>
        <dbReference type="ARBA" id="ARBA00022438"/>
    </source>
</evidence>
<keyword evidence="8" id="KW-0449">Lipoprotein</keyword>
<dbReference type="Proteomes" id="UP000694920">
    <property type="component" value="Unplaced"/>
</dbReference>
<keyword evidence="10" id="KW-1185">Reference proteome</keyword>
<evidence type="ECO:0000256" key="7">
    <source>
        <dbReference type="ARBA" id="ARBA00022837"/>
    </source>
</evidence>
<gene>
    <name evidence="11" type="primary">LOC112494831</name>
</gene>
<dbReference type="GO" id="GO:0005737">
    <property type="term" value="C:cytoplasm"/>
    <property type="evidence" value="ECO:0007669"/>
    <property type="project" value="TreeGrafter"/>
</dbReference>
<dbReference type="EC" id="3.4.11.7" evidence="4"/>
<proteinExistence type="predicted"/>
<dbReference type="Pfam" id="PF01433">
    <property type="entry name" value="Peptidase_M1"/>
    <property type="match status" value="1"/>
</dbReference>
<accession>A0AAJ7W4D2</accession>
<protein>
    <recommendedName>
        <fullName evidence="4">glutamyl aminopeptidase</fullName>
        <ecNumber evidence="4">3.4.11.7</ecNumber>
    </recommendedName>
</protein>
<dbReference type="GO" id="GO:0070006">
    <property type="term" value="F:metalloaminopeptidase activity"/>
    <property type="evidence" value="ECO:0007669"/>
    <property type="project" value="TreeGrafter"/>
</dbReference>
<evidence type="ECO:0000256" key="3">
    <source>
        <dbReference type="ARBA" id="ARBA00011748"/>
    </source>
</evidence>
<dbReference type="Gene3D" id="2.60.40.1730">
    <property type="entry name" value="tricorn interacting facor f3 domain"/>
    <property type="match status" value="1"/>
</dbReference>
<organism evidence="10 11">
    <name type="scientific">Cephus cinctus</name>
    <name type="common">Wheat stem sawfly</name>
    <dbReference type="NCBI Taxonomy" id="211228"/>
    <lineage>
        <taxon>Eukaryota</taxon>
        <taxon>Metazoa</taxon>
        <taxon>Ecdysozoa</taxon>
        <taxon>Arthropoda</taxon>
        <taxon>Hexapoda</taxon>
        <taxon>Insecta</taxon>
        <taxon>Pterygota</taxon>
        <taxon>Neoptera</taxon>
        <taxon>Endopterygota</taxon>
        <taxon>Hymenoptera</taxon>
        <taxon>Cephoidea</taxon>
        <taxon>Cephidae</taxon>
        <taxon>Cephus</taxon>
    </lineage>
</organism>